<evidence type="ECO:0000313" key="4">
    <source>
        <dbReference type="EMBL" id="MBB4078751.1"/>
    </source>
</evidence>
<accession>A0A840E0J8</accession>
<dbReference type="Proteomes" id="UP000576209">
    <property type="component" value="Unassembled WGS sequence"/>
</dbReference>
<dbReference type="InterPro" id="IPR039426">
    <property type="entry name" value="TonB-dep_rcpt-like"/>
</dbReference>
<sequence length="144" mass="15323">MPKSILSTLVLLLLVVVSCNAPREVTDAKRVENAMRSSRGSSSVEVDATSGIDLTSYLRKVSGVSVQGSGPTATVRVRGDINFSSDSTPLFVVNGTILGNSFASLYNTIDINEIARVRVLKNLSDTNLYGLQGGNGVIEFTLKE</sequence>
<keyword evidence="1" id="KW-0812">Transmembrane</keyword>
<keyword evidence="1" id="KW-0998">Cell outer membrane</keyword>
<reference evidence="4 5" key="1">
    <citation type="submission" date="2020-08" db="EMBL/GenBank/DDBJ databases">
        <title>Genomic Encyclopedia of Type Strains, Phase IV (KMG-IV): sequencing the most valuable type-strain genomes for metagenomic binning, comparative biology and taxonomic classification.</title>
        <authorList>
            <person name="Goeker M."/>
        </authorList>
    </citation>
    <scope>NUCLEOTIDE SEQUENCE [LARGE SCALE GENOMIC DNA]</scope>
    <source>
        <strain evidence="4 5">DSM 105137</strain>
    </source>
</reference>
<name>A0A840E0J8_9BACT</name>
<dbReference type="RefSeq" id="WP_183494997.1">
    <property type="nucleotide sequence ID" value="NZ_JACIFF010000003.1"/>
</dbReference>
<keyword evidence="1" id="KW-1134">Transmembrane beta strand</keyword>
<gene>
    <name evidence="4" type="ORF">GGR28_001368</name>
</gene>
<keyword evidence="5" id="KW-1185">Reference proteome</keyword>
<feature type="chain" id="PRO_5032853971" evidence="2">
    <location>
        <begin position="22"/>
        <end position="144"/>
    </location>
</feature>
<feature type="signal peptide" evidence="2">
    <location>
        <begin position="1"/>
        <end position="21"/>
    </location>
</feature>
<dbReference type="SUPFAM" id="SSF56935">
    <property type="entry name" value="Porins"/>
    <property type="match status" value="1"/>
</dbReference>
<comment type="similarity">
    <text evidence="1">Belongs to the TonB-dependent receptor family.</text>
</comment>
<feature type="domain" description="TonB-dependent receptor plug" evidence="3">
    <location>
        <begin position="45"/>
        <end position="137"/>
    </location>
</feature>
<proteinExistence type="inferred from homology"/>
<organism evidence="4 5">
    <name type="scientific">Neolewinella aquimaris</name>
    <dbReference type="NCBI Taxonomy" id="1835722"/>
    <lineage>
        <taxon>Bacteria</taxon>
        <taxon>Pseudomonadati</taxon>
        <taxon>Bacteroidota</taxon>
        <taxon>Saprospiria</taxon>
        <taxon>Saprospirales</taxon>
        <taxon>Lewinellaceae</taxon>
        <taxon>Neolewinella</taxon>
    </lineage>
</organism>
<keyword evidence="1" id="KW-0813">Transport</keyword>
<dbReference type="InterPro" id="IPR012910">
    <property type="entry name" value="Plug_dom"/>
</dbReference>
<dbReference type="Pfam" id="PF07715">
    <property type="entry name" value="Plug"/>
    <property type="match status" value="1"/>
</dbReference>
<keyword evidence="4" id="KW-0675">Receptor</keyword>
<evidence type="ECO:0000256" key="2">
    <source>
        <dbReference type="SAM" id="SignalP"/>
    </source>
</evidence>
<keyword evidence="2" id="KW-0732">Signal</keyword>
<dbReference type="InterPro" id="IPR037066">
    <property type="entry name" value="Plug_dom_sf"/>
</dbReference>
<comment type="subcellular location">
    <subcellularLocation>
        <location evidence="1">Cell outer membrane</location>
        <topology evidence="1">Multi-pass membrane protein</topology>
    </subcellularLocation>
</comment>
<dbReference type="PROSITE" id="PS51257">
    <property type="entry name" value="PROKAR_LIPOPROTEIN"/>
    <property type="match status" value="1"/>
</dbReference>
<evidence type="ECO:0000256" key="1">
    <source>
        <dbReference type="PROSITE-ProRule" id="PRU01360"/>
    </source>
</evidence>
<protein>
    <submittedName>
        <fullName evidence="4">Outer membrane cobalamin receptor</fullName>
    </submittedName>
</protein>
<keyword evidence="1" id="KW-0472">Membrane</keyword>
<dbReference type="Gene3D" id="2.170.130.10">
    <property type="entry name" value="TonB-dependent receptor, plug domain"/>
    <property type="match status" value="1"/>
</dbReference>
<dbReference type="AlphaFoldDB" id="A0A840E0J8"/>
<comment type="caution">
    <text evidence="4">The sequence shown here is derived from an EMBL/GenBank/DDBJ whole genome shotgun (WGS) entry which is preliminary data.</text>
</comment>
<dbReference type="PROSITE" id="PS52016">
    <property type="entry name" value="TONB_DEPENDENT_REC_3"/>
    <property type="match status" value="1"/>
</dbReference>
<evidence type="ECO:0000313" key="5">
    <source>
        <dbReference type="Proteomes" id="UP000576209"/>
    </source>
</evidence>
<evidence type="ECO:0000259" key="3">
    <source>
        <dbReference type="Pfam" id="PF07715"/>
    </source>
</evidence>
<dbReference type="EMBL" id="JACIFF010000003">
    <property type="protein sequence ID" value="MBB4078751.1"/>
    <property type="molecule type" value="Genomic_DNA"/>
</dbReference>
<dbReference type="GO" id="GO:0009279">
    <property type="term" value="C:cell outer membrane"/>
    <property type="evidence" value="ECO:0007669"/>
    <property type="project" value="UniProtKB-SubCell"/>
</dbReference>